<keyword evidence="6" id="KW-0812">Transmembrane</keyword>
<keyword evidence="6" id="KW-0472">Membrane</keyword>
<evidence type="ECO:0000256" key="2">
    <source>
        <dbReference type="ARBA" id="ARBA00022723"/>
    </source>
</evidence>
<comment type="similarity">
    <text evidence="1">Belongs to the cytochrome P450 family.</text>
</comment>
<dbReference type="CDD" id="cd11064">
    <property type="entry name" value="CYP86A"/>
    <property type="match status" value="1"/>
</dbReference>
<organism evidence="7 8">
    <name type="scientific">Ceratopteris richardii</name>
    <name type="common">Triangle waterfern</name>
    <dbReference type="NCBI Taxonomy" id="49495"/>
    <lineage>
        <taxon>Eukaryota</taxon>
        <taxon>Viridiplantae</taxon>
        <taxon>Streptophyta</taxon>
        <taxon>Embryophyta</taxon>
        <taxon>Tracheophyta</taxon>
        <taxon>Polypodiopsida</taxon>
        <taxon>Polypodiidae</taxon>
        <taxon>Polypodiales</taxon>
        <taxon>Pteridineae</taxon>
        <taxon>Pteridaceae</taxon>
        <taxon>Parkerioideae</taxon>
        <taxon>Ceratopteris</taxon>
    </lineage>
</organism>
<keyword evidence="3" id="KW-0560">Oxidoreductase</keyword>
<dbReference type="GO" id="GO:0016705">
    <property type="term" value="F:oxidoreductase activity, acting on paired donors, with incorporation or reduction of molecular oxygen"/>
    <property type="evidence" value="ECO:0007669"/>
    <property type="project" value="InterPro"/>
</dbReference>
<dbReference type="EMBL" id="CM035436">
    <property type="protein sequence ID" value="KAH7289173.1"/>
    <property type="molecule type" value="Genomic_DNA"/>
</dbReference>
<dbReference type="Pfam" id="PF00067">
    <property type="entry name" value="p450"/>
    <property type="match status" value="1"/>
</dbReference>
<reference evidence="7" key="1">
    <citation type="submission" date="2021-08" db="EMBL/GenBank/DDBJ databases">
        <title>WGS assembly of Ceratopteris richardii.</title>
        <authorList>
            <person name="Marchant D.B."/>
            <person name="Chen G."/>
            <person name="Jenkins J."/>
            <person name="Shu S."/>
            <person name="Leebens-Mack J."/>
            <person name="Grimwood J."/>
            <person name="Schmutz J."/>
            <person name="Soltis P."/>
            <person name="Soltis D."/>
            <person name="Chen Z.-H."/>
        </authorList>
    </citation>
    <scope>NUCLEOTIDE SEQUENCE</scope>
    <source>
        <strain evidence="7">Whitten #5841</strain>
        <tissue evidence="7">Leaf</tissue>
    </source>
</reference>
<keyword evidence="2 5" id="KW-0479">Metal-binding</keyword>
<evidence type="ECO:0000256" key="4">
    <source>
        <dbReference type="ARBA" id="ARBA00023004"/>
    </source>
</evidence>
<dbReference type="SUPFAM" id="SSF48264">
    <property type="entry name" value="Cytochrome P450"/>
    <property type="match status" value="1"/>
</dbReference>
<proteinExistence type="inferred from homology"/>
<comment type="cofactor">
    <cofactor evidence="5">
        <name>heme</name>
        <dbReference type="ChEBI" id="CHEBI:30413"/>
    </cofactor>
</comment>
<dbReference type="AlphaFoldDB" id="A0A8T2R0S1"/>
<dbReference type="PRINTS" id="PR00385">
    <property type="entry name" value="P450"/>
</dbReference>
<gene>
    <name evidence="7" type="ORF">KP509_31G061800</name>
</gene>
<dbReference type="OrthoDB" id="1470350at2759"/>
<feature type="transmembrane region" description="Helical" evidence="6">
    <location>
        <begin position="6"/>
        <end position="23"/>
    </location>
</feature>
<keyword evidence="5" id="KW-0349">Heme</keyword>
<dbReference type="InterPro" id="IPR036396">
    <property type="entry name" value="Cyt_P450_sf"/>
</dbReference>
<evidence type="ECO:0000256" key="1">
    <source>
        <dbReference type="ARBA" id="ARBA00010617"/>
    </source>
</evidence>
<keyword evidence="6" id="KW-1133">Transmembrane helix</keyword>
<dbReference type="GO" id="GO:0004497">
    <property type="term" value="F:monooxygenase activity"/>
    <property type="evidence" value="ECO:0007669"/>
    <property type="project" value="InterPro"/>
</dbReference>
<sequence>MALQLMLQVLILSFATLAGWIFLHRLKQRRSKDPKTWPLLGAQVETALNLHRLHDWLFSFFRDDQRTIKLSMLSGDVFFTVDPINVEHILTTNFRNYPKGEKANCVRRDFLGNGIFNSDGEMWKRHRKVASFEFSNKKLRDFSVDAFREDALRLVSILQSLHSQRNMSICRSSCSRFIIWREIIVLAFHIQSIIHDLFMRMTLDSICRLGFGVSLGCLSPALPDLPFARAFDTVNEIITTRLFNPFWRFQRALNIGKEKILRQEVHVLNCFTSNIIQQRRLELKGQNDQSKVDLLSRFMLYNKEQPDAFTDRELQDAILNFVIAGRDTSAITLSWFIFCICNYPDVADRVFEEMSDVLGLQDSSQGYTSEEVAKRITYETLGKMHYLHAALTETLRLYPPVPRDGKEVAEDDILPDGTRVKQGDRVAYVPYSMGRMKILWGKDALTYNPDRWLRDGIFQPESPFKFSAFQAGPRICLGKESAYLQMKMTAALLLYFFRFSVVPDHVVHYRVMLVMPMVNGLLVRISLR</sequence>
<keyword evidence="4 5" id="KW-0408">Iron</keyword>
<evidence type="ECO:0000256" key="6">
    <source>
        <dbReference type="SAM" id="Phobius"/>
    </source>
</evidence>
<evidence type="ECO:0008006" key="9">
    <source>
        <dbReference type="Google" id="ProtNLM"/>
    </source>
</evidence>
<dbReference type="GO" id="GO:0020037">
    <property type="term" value="F:heme binding"/>
    <property type="evidence" value="ECO:0007669"/>
    <property type="project" value="InterPro"/>
</dbReference>
<name>A0A8T2R0S1_CERRI</name>
<dbReference type="PRINTS" id="PR00463">
    <property type="entry name" value="EP450I"/>
</dbReference>
<evidence type="ECO:0000313" key="8">
    <source>
        <dbReference type="Proteomes" id="UP000825935"/>
    </source>
</evidence>
<dbReference type="InterPro" id="IPR002401">
    <property type="entry name" value="Cyt_P450_E_grp-I"/>
</dbReference>
<dbReference type="InterPro" id="IPR001128">
    <property type="entry name" value="Cyt_P450"/>
</dbReference>
<dbReference type="Proteomes" id="UP000825935">
    <property type="component" value="Chromosome 31"/>
</dbReference>
<evidence type="ECO:0000313" key="7">
    <source>
        <dbReference type="EMBL" id="KAH7289173.1"/>
    </source>
</evidence>
<protein>
    <recommendedName>
        <fullName evidence="9">Cytochrome P450</fullName>
    </recommendedName>
</protein>
<evidence type="ECO:0000256" key="5">
    <source>
        <dbReference type="PIRSR" id="PIRSR602401-1"/>
    </source>
</evidence>
<dbReference type="OMA" id="RSERMAF"/>
<feature type="binding site" description="axial binding residue" evidence="5">
    <location>
        <position position="476"/>
    </location>
    <ligand>
        <name>heme</name>
        <dbReference type="ChEBI" id="CHEBI:30413"/>
    </ligand>
    <ligandPart>
        <name>Fe</name>
        <dbReference type="ChEBI" id="CHEBI:18248"/>
    </ligandPart>
</feature>
<dbReference type="GO" id="GO:0005506">
    <property type="term" value="F:iron ion binding"/>
    <property type="evidence" value="ECO:0007669"/>
    <property type="project" value="InterPro"/>
</dbReference>
<keyword evidence="8" id="KW-1185">Reference proteome</keyword>
<evidence type="ECO:0000256" key="3">
    <source>
        <dbReference type="ARBA" id="ARBA00023002"/>
    </source>
</evidence>
<accession>A0A8T2R0S1</accession>
<dbReference type="Gene3D" id="1.10.630.10">
    <property type="entry name" value="Cytochrome P450"/>
    <property type="match status" value="1"/>
</dbReference>
<dbReference type="PANTHER" id="PTHR24296">
    <property type="entry name" value="CYTOCHROME P450"/>
    <property type="match status" value="1"/>
</dbReference>
<comment type="caution">
    <text evidence="7">The sequence shown here is derived from an EMBL/GenBank/DDBJ whole genome shotgun (WGS) entry which is preliminary data.</text>
</comment>